<evidence type="ECO:0000256" key="9">
    <source>
        <dbReference type="ARBA" id="ARBA00023136"/>
    </source>
</evidence>
<keyword evidence="4 11" id="KW-0812">Transmembrane</keyword>
<dbReference type="PROSITE" id="PS00108">
    <property type="entry name" value="PROTEIN_KINASE_ST"/>
    <property type="match status" value="1"/>
</dbReference>
<dbReference type="Gene3D" id="3.30.200.20">
    <property type="entry name" value="Phosphorylase Kinase, domain 1"/>
    <property type="match status" value="1"/>
</dbReference>
<dbReference type="GO" id="GO:0005524">
    <property type="term" value="F:ATP binding"/>
    <property type="evidence" value="ECO:0007669"/>
    <property type="project" value="UniProtKB-KW"/>
</dbReference>
<dbReference type="PROSITE" id="PS50011">
    <property type="entry name" value="PROTEIN_KINASE_DOM"/>
    <property type="match status" value="1"/>
</dbReference>
<evidence type="ECO:0000256" key="10">
    <source>
        <dbReference type="SAM" id="MobiDB-lite"/>
    </source>
</evidence>
<feature type="compositionally biased region" description="Acidic residues" evidence="10">
    <location>
        <begin position="67"/>
        <end position="79"/>
    </location>
</feature>
<dbReference type="InterPro" id="IPR000719">
    <property type="entry name" value="Prot_kinase_dom"/>
</dbReference>
<evidence type="ECO:0000259" key="12">
    <source>
        <dbReference type="PROSITE" id="PS50011"/>
    </source>
</evidence>
<dbReference type="AlphaFoldDB" id="A0AAD7XM18"/>
<dbReference type="PANTHER" id="PTHR24058:SF124">
    <property type="entry name" value="PROTEIN KINASE SUPERFAMILY PROTEIN"/>
    <property type="match status" value="1"/>
</dbReference>
<dbReference type="Gene3D" id="1.10.510.10">
    <property type="entry name" value="Transferase(Phosphotransferase) domain 1"/>
    <property type="match status" value="1"/>
</dbReference>
<feature type="transmembrane region" description="Helical" evidence="11">
    <location>
        <begin position="795"/>
        <end position="816"/>
    </location>
</feature>
<keyword evidence="3" id="KW-0808">Transferase</keyword>
<evidence type="ECO:0000256" key="2">
    <source>
        <dbReference type="ARBA" id="ARBA00022527"/>
    </source>
</evidence>
<feature type="transmembrane region" description="Helical" evidence="11">
    <location>
        <begin position="667"/>
        <end position="684"/>
    </location>
</feature>
<evidence type="ECO:0000256" key="11">
    <source>
        <dbReference type="SAM" id="Phobius"/>
    </source>
</evidence>
<evidence type="ECO:0000256" key="5">
    <source>
        <dbReference type="ARBA" id="ARBA00022741"/>
    </source>
</evidence>
<evidence type="ECO:0000313" key="13">
    <source>
        <dbReference type="EMBL" id="KAJ8610836.1"/>
    </source>
</evidence>
<comment type="subcellular location">
    <subcellularLocation>
        <location evidence="1">Membrane</location>
        <topology evidence="1">Multi-pass membrane protein</topology>
    </subcellularLocation>
</comment>
<dbReference type="PROSITE" id="PS50216">
    <property type="entry name" value="DHHC"/>
    <property type="match status" value="1"/>
</dbReference>
<dbReference type="GO" id="GO:0016409">
    <property type="term" value="F:palmitoyltransferase activity"/>
    <property type="evidence" value="ECO:0007669"/>
    <property type="project" value="InterPro"/>
</dbReference>
<feature type="region of interest" description="Disordered" evidence="10">
    <location>
        <begin position="61"/>
        <end position="94"/>
    </location>
</feature>
<keyword evidence="8 11" id="KW-1133">Transmembrane helix</keyword>
<keyword evidence="14" id="KW-1185">Reference proteome</keyword>
<dbReference type="InterPro" id="IPR008271">
    <property type="entry name" value="Ser/Thr_kinase_AS"/>
</dbReference>
<feature type="region of interest" description="Disordered" evidence="10">
    <location>
        <begin position="120"/>
        <end position="140"/>
    </location>
</feature>
<feature type="region of interest" description="Disordered" evidence="10">
    <location>
        <begin position="891"/>
        <end position="911"/>
    </location>
</feature>
<dbReference type="PANTHER" id="PTHR24058">
    <property type="entry name" value="DUAL SPECIFICITY PROTEIN KINASE"/>
    <property type="match status" value="1"/>
</dbReference>
<feature type="domain" description="Protein kinase" evidence="12">
    <location>
        <begin position="214"/>
        <end position="561"/>
    </location>
</feature>
<dbReference type="Pfam" id="PF00069">
    <property type="entry name" value="Pkinase"/>
    <property type="match status" value="1"/>
</dbReference>
<dbReference type="InterPro" id="IPR050494">
    <property type="entry name" value="Ser_Thr_dual-spec_kinase"/>
</dbReference>
<evidence type="ECO:0000313" key="14">
    <source>
        <dbReference type="Proteomes" id="UP001230188"/>
    </source>
</evidence>
<keyword evidence="7" id="KW-0067">ATP-binding</keyword>
<reference evidence="13" key="1">
    <citation type="submission" date="2023-01" db="EMBL/GenBank/DDBJ databases">
        <title>Metagenome sequencing of chrysophaentin producing Chrysophaeum taylorii.</title>
        <authorList>
            <person name="Davison J."/>
            <person name="Bewley C."/>
        </authorList>
    </citation>
    <scope>NUCLEOTIDE SEQUENCE</scope>
    <source>
        <strain evidence="13">NIES-1699</strain>
    </source>
</reference>
<name>A0AAD7XM18_9STRA</name>
<keyword evidence="6" id="KW-0418">Kinase</keyword>
<dbReference type="InterPro" id="IPR001594">
    <property type="entry name" value="Palmitoyltrfase_DHHC"/>
</dbReference>
<feature type="transmembrane region" description="Helical" evidence="11">
    <location>
        <begin position="763"/>
        <end position="783"/>
    </location>
</feature>
<dbReference type="InterPro" id="IPR011009">
    <property type="entry name" value="Kinase-like_dom_sf"/>
</dbReference>
<dbReference type="Pfam" id="PF01529">
    <property type="entry name" value="DHHC"/>
    <property type="match status" value="1"/>
</dbReference>
<gene>
    <name evidence="13" type="ORF">CTAYLR_006447</name>
</gene>
<dbReference type="GO" id="GO:0004674">
    <property type="term" value="F:protein serine/threonine kinase activity"/>
    <property type="evidence" value="ECO:0007669"/>
    <property type="project" value="UniProtKB-KW"/>
</dbReference>
<keyword evidence="9 11" id="KW-0472">Membrane</keyword>
<dbReference type="SMART" id="SM00220">
    <property type="entry name" value="S_TKc"/>
    <property type="match status" value="1"/>
</dbReference>
<protein>
    <recommendedName>
        <fullName evidence="12">Protein kinase domain-containing protein</fullName>
    </recommendedName>
</protein>
<comment type="caution">
    <text evidence="13">The sequence shown here is derived from an EMBL/GenBank/DDBJ whole genome shotgun (WGS) entry which is preliminary data.</text>
</comment>
<evidence type="ECO:0000256" key="7">
    <source>
        <dbReference type="ARBA" id="ARBA00022840"/>
    </source>
</evidence>
<keyword evidence="5" id="KW-0547">Nucleotide-binding</keyword>
<evidence type="ECO:0000256" key="1">
    <source>
        <dbReference type="ARBA" id="ARBA00004141"/>
    </source>
</evidence>
<proteinExistence type="predicted"/>
<evidence type="ECO:0000256" key="4">
    <source>
        <dbReference type="ARBA" id="ARBA00022692"/>
    </source>
</evidence>
<dbReference type="GO" id="GO:0016020">
    <property type="term" value="C:membrane"/>
    <property type="evidence" value="ECO:0007669"/>
    <property type="project" value="UniProtKB-SubCell"/>
</dbReference>
<evidence type="ECO:0000256" key="8">
    <source>
        <dbReference type="ARBA" id="ARBA00022989"/>
    </source>
</evidence>
<sequence length="911" mass="101602">MDGSQHQRPIPSPLVSRACEATKAQLVVRLSEVVARCIEARVEVDAKVEAMLRELIELREAPSASTSDEETVGSEESNDVLESMEARDEEDEWEDDKDCGYSLVAVTAAEFERLNGGPPVPRRRRSFVDDGGGVDDLSDEERHRRKQVALLAAAPRSLRTTVDRLSLRPPSGIPRNDFFLGSLELRVVFDQLRTGFEDSKDLVAGAGVVIGGRYEIQGLIGRAAFSTTYAAKDLWGAARGANKVPDACCLKVIKNSKDFFDQSLDEIKLLRYLSESGDVDTHRIVRLLDALYYKEHLVVVSELLGENLYEYGKRVRESSDGRRVAFPERLMRRVARDCLRALAYVHSLGMIHCDVKPENVVLARRGDEIDDDDDDDDAPAVKLVDFGSSCFWSDKLSTYVQSRSYRAPEVVLGLGYDAAIDLWSLGCVLAEIRAGYVLFQNDSVATMLARIIAVLGRIPDHMLAAAPCAPNYFCARAGNVYERFDAAQPRPPAFRRSSRRVDATRRPNDDLFFLIFPKKTSLKNRLHLPRTSPFLDFVHSLLSIDPSRRPAATVALRHSWCANTTNLVSTMNNSGGLRRASGSSTISEHYIRRPSGSSTISENDDDLPSRRPVKMDELDAAVCGTHEGARYWFNKRDNPGAVMSTILWVLTLYSDVVILYVAIIGGWGIYNVPIYFIISFMALISQLKTMFTNPGAVPRHAQPLIRASESGIPETICGRCDAYKPPRSHHCRICNRCIVRMDHHCPWMNNCIGANNQKHFMLFLLYTIVECVYSLSLILYNYLHEVRYNSSTATGMVAALCAIAIATLMFVATMMYNQIYAIVTGIGTIDRMRKRGPKGNFAPVPWVDVFGVDPWPMYLLPTDVKYRDFHRVMGYKVATWEISPNPIPPASDVDASKVDTQVGPDTGASVV</sequence>
<keyword evidence="2" id="KW-0723">Serine/threonine-protein kinase</keyword>
<dbReference type="SUPFAM" id="SSF56112">
    <property type="entry name" value="Protein kinase-like (PK-like)"/>
    <property type="match status" value="1"/>
</dbReference>
<accession>A0AAD7XM18</accession>
<evidence type="ECO:0000256" key="6">
    <source>
        <dbReference type="ARBA" id="ARBA00022777"/>
    </source>
</evidence>
<dbReference type="EMBL" id="JAQMWT010000093">
    <property type="protein sequence ID" value="KAJ8610836.1"/>
    <property type="molecule type" value="Genomic_DNA"/>
</dbReference>
<feature type="region of interest" description="Disordered" evidence="10">
    <location>
        <begin position="587"/>
        <end position="609"/>
    </location>
</feature>
<dbReference type="Proteomes" id="UP001230188">
    <property type="component" value="Unassembled WGS sequence"/>
</dbReference>
<evidence type="ECO:0000256" key="3">
    <source>
        <dbReference type="ARBA" id="ARBA00022679"/>
    </source>
</evidence>
<organism evidence="13 14">
    <name type="scientific">Chrysophaeum taylorii</name>
    <dbReference type="NCBI Taxonomy" id="2483200"/>
    <lineage>
        <taxon>Eukaryota</taxon>
        <taxon>Sar</taxon>
        <taxon>Stramenopiles</taxon>
        <taxon>Ochrophyta</taxon>
        <taxon>Pelagophyceae</taxon>
        <taxon>Pelagomonadales</taxon>
        <taxon>Pelagomonadaceae</taxon>
        <taxon>Chrysophaeum</taxon>
    </lineage>
</organism>